<organism evidence="4 5">
    <name type="scientific">Roseateles chitinivorans</name>
    <dbReference type="NCBI Taxonomy" id="2917965"/>
    <lineage>
        <taxon>Bacteria</taxon>
        <taxon>Pseudomonadati</taxon>
        <taxon>Pseudomonadota</taxon>
        <taxon>Betaproteobacteria</taxon>
        <taxon>Burkholderiales</taxon>
        <taxon>Sphaerotilaceae</taxon>
        <taxon>Roseateles</taxon>
    </lineage>
</organism>
<name>A0A2G9CD75_9BURK</name>
<dbReference type="OrthoDB" id="9814238at2"/>
<keyword evidence="2" id="KW-1133">Transmembrane helix</keyword>
<protein>
    <submittedName>
        <fullName evidence="4">EamA family transporter</fullName>
    </submittedName>
</protein>
<dbReference type="PANTHER" id="PTHR22911:SF102">
    <property type="entry name" value="MEMBRANE PROTEIN"/>
    <property type="match status" value="1"/>
</dbReference>
<feature type="transmembrane region" description="Helical" evidence="2">
    <location>
        <begin position="101"/>
        <end position="122"/>
    </location>
</feature>
<sequence>MTPVSSTSSTSATSATSVTSVTSVTSTGPGAPEAARRLREGQVLMVGGGLLLGTIGVFVEEAAQDPATTVWFRCAFGLAALLLWGAARGRLGELFRLRGRPLAAVIAVGVLTVLNWGLFFAAIPRCSIAVSTVVFHLQPFWLMAMGAFWLRERVDRAQWLATAVALCGLALTTGVADDAFGATAGGRATELPGYASGVLMCLLGSLSYAAASFIAKIEADRAGSFALSAGQCVVGVLVLLPWPLMHGWPAFGAAWGWLAGLGVLHTGLAYVVLYAGMARLGTGRIAVLQFVYPGTAVLVDWLVYGRALGPAQLAGVGLIGAALWTLRRRG</sequence>
<dbReference type="Pfam" id="PF00892">
    <property type="entry name" value="EamA"/>
    <property type="match status" value="2"/>
</dbReference>
<dbReference type="InterPro" id="IPR000620">
    <property type="entry name" value="EamA_dom"/>
</dbReference>
<feature type="transmembrane region" description="Helical" evidence="2">
    <location>
        <begin position="254"/>
        <end position="273"/>
    </location>
</feature>
<feature type="transmembrane region" description="Helical" evidence="2">
    <location>
        <begin position="70"/>
        <end position="89"/>
    </location>
</feature>
<feature type="transmembrane region" description="Helical" evidence="2">
    <location>
        <begin position="310"/>
        <end position="326"/>
    </location>
</feature>
<keyword evidence="2" id="KW-0812">Transmembrane</keyword>
<proteinExistence type="predicted"/>
<feature type="domain" description="EamA" evidence="3">
    <location>
        <begin position="196"/>
        <end position="324"/>
    </location>
</feature>
<feature type="transmembrane region" description="Helical" evidence="2">
    <location>
        <begin position="222"/>
        <end position="242"/>
    </location>
</feature>
<feature type="transmembrane region" description="Helical" evidence="2">
    <location>
        <begin position="128"/>
        <end position="150"/>
    </location>
</feature>
<feature type="transmembrane region" description="Helical" evidence="2">
    <location>
        <begin position="41"/>
        <end position="58"/>
    </location>
</feature>
<dbReference type="InterPro" id="IPR037185">
    <property type="entry name" value="EmrE-like"/>
</dbReference>
<evidence type="ECO:0000313" key="5">
    <source>
        <dbReference type="Proteomes" id="UP000231501"/>
    </source>
</evidence>
<dbReference type="GO" id="GO:0016020">
    <property type="term" value="C:membrane"/>
    <property type="evidence" value="ECO:0007669"/>
    <property type="project" value="InterPro"/>
</dbReference>
<comment type="caution">
    <text evidence="4">The sequence shown here is derived from an EMBL/GenBank/DDBJ whole genome shotgun (WGS) entry which is preliminary data.</text>
</comment>
<dbReference type="PANTHER" id="PTHR22911">
    <property type="entry name" value="ACYL-MALONYL CONDENSING ENZYME-RELATED"/>
    <property type="match status" value="1"/>
</dbReference>
<dbReference type="Proteomes" id="UP000231501">
    <property type="component" value="Unassembled WGS sequence"/>
</dbReference>
<gene>
    <name evidence="4" type="ORF">CS062_04375</name>
</gene>
<feature type="region of interest" description="Disordered" evidence="1">
    <location>
        <begin position="1"/>
        <end position="33"/>
    </location>
</feature>
<feature type="domain" description="EamA" evidence="3">
    <location>
        <begin position="41"/>
        <end position="173"/>
    </location>
</feature>
<feature type="transmembrane region" description="Helical" evidence="2">
    <location>
        <begin position="285"/>
        <end position="304"/>
    </location>
</feature>
<dbReference type="AlphaFoldDB" id="A0A2G9CD75"/>
<reference evidence="4 5" key="1">
    <citation type="submission" date="2017-11" db="EMBL/GenBank/DDBJ databases">
        <title>Draft genome sequence of Mitsuaria sp. HWN-4.</title>
        <authorList>
            <person name="Gundlapally S.R."/>
        </authorList>
    </citation>
    <scope>NUCLEOTIDE SEQUENCE [LARGE SCALE GENOMIC DNA]</scope>
    <source>
        <strain evidence="4 5">HWN-4</strain>
    </source>
</reference>
<evidence type="ECO:0000259" key="3">
    <source>
        <dbReference type="Pfam" id="PF00892"/>
    </source>
</evidence>
<dbReference type="EMBL" id="PEOG01000010">
    <property type="protein sequence ID" value="PIM54388.1"/>
    <property type="molecule type" value="Genomic_DNA"/>
</dbReference>
<keyword evidence="2" id="KW-0472">Membrane</keyword>
<feature type="compositionally biased region" description="Low complexity" evidence="1">
    <location>
        <begin position="1"/>
        <end position="27"/>
    </location>
</feature>
<evidence type="ECO:0000313" key="4">
    <source>
        <dbReference type="EMBL" id="PIM54388.1"/>
    </source>
</evidence>
<accession>A0A2G9CD75</accession>
<dbReference type="SUPFAM" id="SSF103481">
    <property type="entry name" value="Multidrug resistance efflux transporter EmrE"/>
    <property type="match status" value="2"/>
</dbReference>
<feature type="transmembrane region" description="Helical" evidence="2">
    <location>
        <begin position="157"/>
        <end position="176"/>
    </location>
</feature>
<evidence type="ECO:0000256" key="2">
    <source>
        <dbReference type="SAM" id="Phobius"/>
    </source>
</evidence>
<keyword evidence="5" id="KW-1185">Reference proteome</keyword>
<evidence type="ECO:0000256" key="1">
    <source>
        <dbReference type="SAM" id="MobiDB-lite"/>
    </source>
</evidence>
<feature type="transmembrane region" description="Helical" evidence="2">
    <location>
        <begin position="196"/>
        <end position="215"/>
    </location>
</feature>